<evidence type="ECO:0000256" key="1">
    <source>
        <dbReference type="ARBA" id="ARBA00022574"/>
    </source>
</evidence>
<protein>
    <recommendedName>
        <fullName evidence="6">WD40 repeat-like protein</fullName>
    </recommendedName>
</protein>
<dbReference type="PROSITE" id="PS50082">
    <property type="entry name" value="WD_REPEATS_2"/>
    <property type="match status" value="1"/>
</dbReference>
<dbReference type="OrthoDB" id="2662816at2759"/>
<dbReference type="PROSITE" id="PS00678">
    <property type="entry name" value="WD_REPEATS_1"/>
    <property type="match status" value="1"/>
</dbReference>
<dbReference type="PANTHER" id="PTHR19879:SF9">
    <property type="entry name" value="TRANSCRIPTION INITIATION FACTOR TFIID SUBUNIT 5"/>
    <property type="match status" value="1"/>
</dbReference>
<name>A0A0C9SM95_PAXIN</name>
<dbReference type="EMBL" id="KN820717">
    <property type="protein sequence ID" value="KIJ05784.1"/>
    <property type="molecule type" value="Genomic_DNA"/>
</dbReference>
<dbReference type="Gene3D" id="2.130.10.10">
    <property type="entry name" value="YVTN repeat-like/Quinoprotein amine dehydrogenase"/>
    <property type="match status" value="1"/>
</dbReference>
<dbReference type="AlphaFoldDB" id="A0A0C9SM95"/>
<feature type="non-terminal residue" evidence="4">
    <location>
        <position position="155"/>
    </location>
</feature>
<sequence>MISGHGGSVNGIAYLPGGERLVTCSHDGTARIWNVENGEQEGMAMEHGGRVWGLAITSDGKKILSGSPAKGSSVWDVEMRQPMAEWGGHEATFCCIAMSPDDQLVTSDRTVRFWIADSGDPIGETSQHENWVQVAIFSPSNEFVACGKYCGKVSI</sequence>
<dbReference type="HOGENOM" id="CLU_000288_57_18_1"/>
<organism evidence="4 5">
    <name type="scientific">Paxillus involutus ATCC 200175</name>
    <dbReference type="NCBI Taxonomy" id="664439"/>
    <lineage>
        <taxon>Eukaryota</taxon>
        <taxon>Fungi</taxon>
        <taxon>Dikarya</taxon>
        <taxon>Basidiomycota</taxon>
        <taxon>Agaricomycotina</taxon>
        <taxon>Agaricomycetes</taxon>
        <taxon>Agaricomycetidae</taxon>
        <taxon>Boletales</taxon>
        <taxon>Paxilineae</taxon>
        <taxon>Paxillaceae</taxon>
        <taxon>Paxillus</taxon>
    </lineage>
</organism>
<keyword evidence="2" id="KW-0677">Repeat</keyword>
<dbReference type="SMART" id="SM00320">
    <property type="entry name" value="WD40"/>
    <property type="match status" value="3"/>
</dbReference>
<gene>
    <name evidence="4" type="ORF">PAXINDRAFT_92968</name>
</gene>
<accession>A0A0C9SM95</accession>
<keyword evidence="1 3" id="KW-0853">WD repeat</keyword>
<evidence type="ECO:0000313" key="5">
    <source>
        <dbReference type="Proteomes" id="UP000053647"/>
    </source>
</evidence>
<proteinExistence type="predicted"/>
<dbReference type="InterPro" id="IPR015943">
    <property type="entry name" value="WD40/YVTN_repeat-like_dom_sf"/>
</dbReference>
<evidence type="ECO:0000256" key="2">
    <source>
        <dbReference type="ARBA" id="ARBA00022737"/>
    </source>
</evidence>
<dbReference type="PANTHER" id="PTHR19879">
    <property type="entry name" value="TRANSCRIPTION INITIATION FACTOR TFIID"/>
    <property type="match status" value="1"/>
</dbReference>
<evidence type="ECO:0000313" key="4">
    <source>
        <dbReference type="EMBL" id="KIJ05784.1"/>
    </source>
</evidence>
<reference evidence="5" key="2">
    <citation type="submission" date="2015-01" db="EMBL/GenBank/DDBJ databases">
        <title>Evolutionary Origins and Diversification of the Mycorrhizal Mutualists.</title>
        <authorList>
            <consortium name="DOE Joint Genome Institute"/>
            <consortium name="Mycorrhizal Genomics Consortium"/>
            <person name="Kohler A."/>
            <person name="Kuo A."/>
            <person name="Nagy L.G."/>
            <person name="Floudas D."/>
            <person name="Copeland A."/>
            <person name="Barry K.W."/>
            <person name="Cichocki N."/>
            <person name="Veneault-Fourrey C."/>
            <person name="LaButti K."/>
            <person name="Lindquist E.A."/>
            <person name="Lipzen A."/>
            <person name="Lundell T."/>
            <person name="Morin E."/>
            <person name="Murat C."/>
            <person name="Riley R."/>
            <person name="Ohm R."/>
            <person name="Sun H."/>
            <person name="Tunlid A."/>
            <person name="Henrissat B."/>
            <person name="Grigoriev I.V."/>
            <person name="Hibbett D.S."/>
            <person name="Martin F."/>
        </authorList>
    </citation>
    <scope>NUCLEOTIDE SEQUENCE [LARGE SCALE GENOMIC DNA]</scope>
    <source>
        <strain evidence="5">ATCC 200175</strain>
    </source>
</reference>
<evidence type="ECO:0000256" key="3">
    <source>
        <dbReference type="PROSITE-ProRule" id="PRU00221"/>
    </source>
</evidence>
<dbReference type="InterPro" id="IPR036322">
    <property type="entry name" value="WD40_repeat_dom_sf"/>
</dbReference>
<dbReference type="SUPFAM" id="SSF50978">
    <property type="entry name" value="WD40 repeat-like"/>
    <property type="match status" value="1"/>
</dbReference>
<dbReference type="PROSITE" id="PS50294">
    <property type="entry name" value="WD_REPEATS_REGION"/>
    <property type="match status" value="1"/>
</dbReference>
<reference evidence="4 5" key="1">
    <citation type="submission" date="2014-06" db="EMBL/GenBank/DDBJ databases">
        <authorList>
            <consortium name="DOE Joint Genome Institute"/>
            <person name="Kuo A."/>
            <person name="Kohler A."/>
            <person name="Nagy L.G."/>
            <person name="Floudas D."/>
            <person name="Copeland A."/>
            <person name="Barry K.W."/>
            <person name="Cichocki N."/>
            <person name="Veneault-Fourrey C."/>
            <person name="LaButti K."/>
            <person name="Lindquist E.A."/>
            <person name="Lipzen A."/>
            <person name="Lundell T."/>
            <person name="Morin E."/>
            <person name="Murat C."/>
            <person name="Sun H."/>
            <person name="Tunlid A."/>
            <person name="Henrissat B."/>
            <person name="Grigoriev I.V."/>
            <person name="Hibbett D.S."/>
            <person name="Martin F."/>
            <person name="Nordberg H.P."/>
            <person name="Cantor M.N."/>
            <person name="Hua S.X."/>
        </authorList>
    </citation>
    <scope>NUCLEOTIDE SEQUENCE [LARGE SCALE GENOMIC DNA]</scope>
    <source>
        <strain evidence="4 5">ATCC 200175</strain>
    </source>
</reference>
<dbReference type="Proteomes" id="UP000053647">
    <property type="component" value="Unassembled WGS sequence"/>
</dbReference>
<evidence type="ECO:0008006" key="6">
    <source>
        <dbReference type="Google" id="ProtNLM"/>
    </source>
</evidence>
<dbReference type="InterPro" id="IPR001680">
    <property type="entry name" value="WD40_rpt"/>
</dbReference>
<dbReference type="Pfam" id="PF00400">
    <property type="entry name" value="WD40"/>
    <property type="match status" value="3"/>
</dbReference>
<keyword evidence="5" id="KW-1185">Reference proteome</keyword>
<dbReference type="InterPro" id="IPR019775">
    <property type="entry name" value="WD40_repeat_CS"/>
</dbReference>
<feature type="repeat" description="WD" evidence="3">
    <location>
        <begin position="2"/>
        <end position="43"/>
    </location>
</feature>